<sequence>MRFSYGFLIIMLIINLSVQVSGNPFQWQLTCQHICYWLCGGDNVCTCERYKSLNNLWFPHCRFGPGAIVLHEFLSSPNEIIE</sequence>
<protein>
    <recommendedName>
        <fullName evidence="4">Secreted protein</fullName>
    </recommendedName>
</protein>
<feature type="chain" id="PRO_5043987371" description="Secreted protein" evidence="1">
    <location>
        <begin position="23"/>
        <end position="82"/>
    </location>
</feature>
<evidence type="ECO:0000313" key="3">
    <source>
        <dbReference type="Proteomes" id="UP001160148"/>
    </source>
</evidence>
<dbReference type="EMBL" id="CARXXK010000001">
    <property type="protein sequence ID" value="CAI6351074.1"/>
    <property type="molecule type" value="Genomic_DNA"/>
</dbReference>
<dbReference type="AlphaFoldDB" id="A0AAV0W5J8"/>
<evidence type="ECO:0000256" key="1">
    <source>
        <dbReference type="SAM" id="SignalP"/>
    </source>
</evidence>
<evidence type="ECO:0000313" key="2">
    <source>
        <dbReference type="EMBL" id="CAI6351074.1"/>
    </source>
</evidence>
<dbReference type="Proteomes" id="UP001160148">
    <property type="component" value="Unassembled WGS sequence"/>
</dbReference>
<accession>A0AAV0W5J8</accession>
<name>A0AAV0W5J8_9HEMI</name>
<evidence type="ECO:0008006" key="4">
    <source>
        <dbReference type="Google" id="ProtNLM"/>
    </source>
</evidence>
<reference evidence="2 3" key="1">
    <citation type="submission" date="2023-01" db="EMBL/GenBank/DDBJ databases">
        <authorList>
            <person name="Whitehead M."/>
        </authorList>
    </citation>
    <scope>NUCLEOTIDE SEQUENCE [LARGE SCALE GENOMIC DNA]</scope>
</reference>
<proteinExistence type="predicted"/>
<feature type="signal peptide" evidence="1">
    <location>
        <begin position="1"/>
        <end position="22"/>
    </location>
</feature>
<keyword evidence="3" id="KW-1185">Reference proteome</keyword>
<gene>
    <name evidence="2" type="ORF">MEUPH1_LOCUS7458</name>
</gene>
<organism evidence="2 3">
    <name type="scientific">Macrosiphum euphorbiae</name>
    <name type="common">potato aphid</name>
    <dbReference type="NCBI Taxonomy" id="13131"/>
    <lineage>
        <taxon>Eukaryota</taxon>
        <taxon>Metazoa</taxon>
        <taxon>Ecdysozoa</taxon>
        <taxon>Arthropoda</taxon>
        <taxon>Hexapoda</taxon>
        <taxon>Insecta</taxon>
        <taxon>Pterygota</taxon>
        <taxon>Neoptera</taxon>
        <taxon>Paraneoptera</taxon>
        <taxon>Hemiptera</taxon>
        <taxon>Sternorrhyncha</taxon>
        <taxon>Aphidomorpha</taxon>
        <taxon>Aphidoidea</taxon>
        <taxon>Aphididae</taxon>
        <taxon>Macrosiphini</taxon>
        <taxon>Macrosiphum</taxon>
    </lineage>
</organism>
<keyword evidence="1" id="KW-0732">Signal</keyword>
<comment type="caution">
    <text evidence="2">The sequence shown here is derived from an EMBL/GenBank/DDBJ whole genome shotgun (WGS) entry which is preliminary data.</text>
</comment>